<dbReference type="PROSITE" id="PS51762">
    <property type="entry name" value="GH16_2"/>
    <property type="match status" value="1"/>
</dbReference>
<evidence type="ECO:0000259" key="2">
    <source>
        <dbReference type="PROSITE" id="PS51762"/>
    </source>
</evidence>
<gene>
    <name evidence="3" type="ORF">CLAFUR5_07048</name>
</gene>
<dbReference type="RefSeq" id="XP_047762910.1">
    <property type="nucleotide sequence ID" value="XM_047906196.1"/>
</dbReference>
<dbReference type="InterPro" id="IPR050546">
    <property type="entry name" value="Glycosyl_Hydrlase_16"/>
</dbReference>
<dbReference type="KEGG" id="ffu:CLAFUR5_07048"/>
<feature type="domain" description="GH16" evidence="2">
    <location>
        <begin position="14"/>
        <end position="300"/>
    </location>
</feature>
<dbReference type="Gene3D" id="2.60.120.200">
    <property type="match status" value="1"/>
</dbReference>
<accession>A0A9Q8LJB4</accession>
<dbReference type="InterPro" id="IPR013320">
    <property type="entry name" value="ConA-like_dom_sf"/>
</dbReference>
<dbReference type="OMA" id="NGKWTSA"/>
<keyword evidence="1" id="KW-0732">Signal</keyword>
<reference evidence="3" key="1">
    <citation type="submission" date="2021-12" db="EMBL/GenBank/DDBJ databases">
        <authorList>
            <person name="Zaccaron A."/>
            <person name="Stergiopoulos I."/>
        </authorList>
    </citation>
    <scope>NUCLEOTIDE SEQUENCE</scope>
    <source>
        <strain evidence="3">Race5_Kim</strain>
    </source>
</reference>
<dbReference type="SUPFAM" id="SSF49899">
    <property type="entry name" value="Concanavalin A-like lectins/glucanases"/>
    <property type="match status" value="1"/>
</dbReference>
<dbReference type="GO" id="GO:0004553">
    <property type="term" value="F:hydrolase activity, hydrolyzing O-glycosyl compounds"/>
    <property type="evidence" value="ECO:0007669"/>
    <property type="project" value="InterPro"/>
</dbReference>
<feature type="chain" id="PRO_5040341273" description="GH16 domain-containing protein" evidence="1">
    <location>
        <begin position="20"/>
        <end position="300"/>
    </location>
</feature>
<feature type="signal peptide" evidence="1">
    <location>
        <begin position="1"/>
        <end position="19"/>
    </location>
</feature>
<dbReference type="Pfam" id="PF26113">
    <property type="entry name" value="GH16_XgeA"/>
    <property type="match status" value="1"/>
</dbReference>
<keyword evidence="4" id="KW-1185">Reference proteome</keyword>
<dbReference type="CDD" id="cd02182">
    <property type="entry name" value="GH16_Strep_laminarinase_like"/>
    <property type="match status" value="1"/>
</dbReference>
<dbReference type="GeneID" id="71986926"/>
<dbReference type="EMBL" id="CP090168">
    <property type="protein sequence ID" value="UJO18544.1"/>
    <property type="molecule type" value="Genomic_DNA"/>
</dbReference>
<organism evidence="3 4">
    <name type="scientific">Passalora fulva</name>
    <name type="common">Tomato leaf mold</name>
    <name type="synonym">Cladosporium fulvum</name>
    <dbReference type="NCBI Taxonomy" id="5499"/>
    <lineage>
        <taxon>Eukaryota</taxon>
        <taxon>Fungi</taxon>
        <taxon>Dikarya</taxon>
        <taxon>Ascomycota</taxon>
        <taxon>Pezizomycotina</taxon>
        <taxon>Dothideomycetes</taxon>
        <taxon>Dothideomycetidae</taxon>
        <taxon>Mycosphaerellales</taxon>
        <taxon>Mycosphaerellaceae</taxon>
        <taxon>Fulvia</taxon>
    </lineage>
</organism>
<dbReference type="PANTHER" id="PTHR10963">
    <property type="entry name" value="GLYCOSYL HYDROLASE-RELATED"/>
    <property type="match status" value="1"/>
</dbReference>
<dbReference type="InterPro" id="IPR000757">
    <property type="entry name" value="Beta-glucanase-like"/>
</dbReference>
<dbReference type="PANTHER" id="PTHR10963:SF60">
    <property type="entry name" value="GRAM-NEGATIVE BACTERIA-BINDING PROTEIN 1-RELATED"/>
    <property type="match status" value="1"/>
</dbReference>
<evidence type="ECO:0000313" key="4">
    <source>
        <dbReference type="Proteomes" id="UP000756132"/>
    </source>
</evidence>
<sequence length="300" mass="32167">MKTFTAAVSLALYASSALASAPSTSGTEWRRTLFLDDFTGRSGQAPDSSKWTAQTGIKYPGGPEQWGTGEIQTYTNSGNNIRQAGNGNLNIIPVKNNAGAWTSARLETNSASFAAPAGGKLRVEARIAMPDVTGANGLGYWPAFWMIGGNFRQNRTNWPAVGEIDIMENVNGADTITNVLHCDINPGGRCNEPSGLGQTSSCTGSRCPGNFHIYEVVIDRTTRPEQIKFWVDRSLRKTITQNDLGTTLWANTIQKGFYVVLNVAMGGAYPNAVAGISTPTRSTVSGKPMQVDYVAVWSTS</sequence>
<proteinExistence type="predicted"/>
<dbReference type="AlphaFoldDB" id="A0A9Q8LJB4"/>
<dbReference type="Proteomes" id="UP000756132">
    <property type="component" value="Chromosome 6"/>
</dbReference>
<evidence type="ECO:0000256" key="1">
    <source>
        <dbReference type="SAM" id="SignalP"/>
    </source>
</evidence>
<dbReference type="OrthoDB" id="192832at2759"/>
<evidence type="ECO:0000313" key="3">
    <source>
        <dbReference type="EMBL" id="UJO18544.1"/>
    </source>
</evidence>
<reference evidence="3" key="2">
    <citation type="journal article" date="2022" name="Microb. Genom.">
        <title>A chromosome-scale genome assembly of the tomato pathogen Cladosporium fulvum reveals a compartmentalized genome architecture and the presence of a dispensable chromosome.</title>
        <authorList>
            <person name="Zaccaron A.Z."/>
            <person name="Chen L.H."/>
            <person name="Samaras A."/>
            <person name="Stergiopoulos I."/>
        </authorList>
    </citation>
    <scope>NUCLEOTIDE SEQUENCE</scope>
    <source>
        <strain evidence="3">Race5_Kim</strain>
    </source>
</reference>
<name>A0A9Q8LJB4_PASFU</name>
<dbReference type="GO" id="GO:0005975">
    <property type="term" value="P:carbohydrate metabolic process"/>
    <property type="evidence" value="ECO:0007669"/>
    <property type="project" value="InterPro"/>
</dbReference>
<protein>
    <recommendedName>
        <fullName evidence="2">GH16 domain-containing protein</fullName>
    </recommendedName>
</protein>